<dbReference type="EMBL" id="JAWZYT010000250">
    <property type="protein sequence ID" value="KAK4326046.1"/>
    <property type="molecule type" value="Genomic_DNA"/>
</dbReference>
<reference evidence="2" key="1">
    <citation type="submission" date="2023-11" db="EMBL/GenBank/DDBJ databases">
        <title>Genome assemblies of two species of porcelain crab, Petrolisthes cinctipes and Petrolisthes manimaculis (Anomura: Porcellanidae).</title>
        <authorList>
            <person name="Angst P."/>
        </authorList>
    </citation>
    <scope>NUCLEOTIDE SEQUENCE</scope>
    <source>
        <strain evidence="2">PB745_02</strain>
        <tissue evidence="2">Gill</tissue>
    </source>
</reference>
<organism evidence="2 3">
    <name type="scientific">Petrolisthes manimaculis</name>
    <dbReference type="NCBI Taxonomy" id="1843537"/>
    <lineage>
        <taxon>Eukaryota</taxon>
        <taxon>Metazoa</taxon>
        <taxon>Ecdysozoa</taxon>
        <taxon>Arthropoda</taxon>
        <taxon>Crustacea</taxon>
        <taxon>Multicrustacea</taxon>
        <taxon>Malacostraca</taxon>
        <taxon>Eumalacostraca</taxon>
        <taxon>Eucarida</taxon>
        <taxon>Decapoda</taxon>
        <taxon>Pleocyemata</taxon>
        <taxon>Anomura</taxon>
        <taxon>Galatheoidea</taxon>
        <taxon>Porcellanidae</taxon>
        <taxon>Petrolisthes</taxon>
    </lineage>
</organism>
<proteinExistence type="predicted"/>
<accession>A0AAE1UMI7</accession>
<gene>
    <name evidence="2" type="ORF">Pmani_003399</name>
</gene>
<feature type="compositionally biased region" description="Pro residues" evidence="1">
    <location>
        <begin position="122"/>
        <end position="152"/>
    </location>
</feature>
<protein>
    <submittedName>
        <fullName evidence="2">Uncharacterized protein</fullName>
    </submittedName>
</protein>
<evidence type="ECO:0000313" key="2">
    <source>
        <dbReference type="EMBL" id="KAK4326046.1"/>
    </source>
</evidence>
<feature type="region of interest" description="Disordered" evidence="1">
    <location>
        <begin position="1"/>
        <end position="76"/>
    </location>
</feature>
<sequence length="233" mass="25427">MSANLRRLKSDAGVGRDELREGRKKSWGSVGNEVKGGVGSDPNLPPTRPTSFQSTLQSAQSPAHPPSTPPNLPPTRTFVAERTIGHQHIRLTYSVSRHRRKLNQDLLDEGKKATLPLRSPSPHNPPPPSPSPHNPTPPSPSPHNPPPPPPPSTHSRLTCLPAYCRLGDSAVVVVAVWRSGLRKLESRSGQRLFRQALLHLLLAFFRTLSGPSSVTLFPRVLNAGSRWMLIQAS</sequence>
<evidence type="ECO:0000256" key="1">
    <source>
        <dbReference type="SAM" id="MobiDB-lite"/>
    </source>
</evidence>
<keyword evidence="3" id="KW-1185">Reference proteome</keyword>
<evidence type="ECO:0000313" key="3">
    <source>
        <dbReference type="Proteomes" id="UP001292094"/>
    </source>
</evidence>
<name>A0AAE1UMI7_9EUCA</name>
<comment type="caution">
    <text evidence="2">The sequence shown here is derived from an EMBL/GenBank/DDBJ whole genome shotgun (WGS) entry which is preliminary data.</text>
</comment>
<feature type="compositionally biased region" description="Basic and acidic residues" evidence="1">
    <location>
        <begin position="8"/>
        <end position="21"/>
    </location>
</feature>
<feature type="region of interest" description="Disordered" evidence="1">
    <location>
        <begin position="113"/>
        <end position="154"/>
    </location>
</feature>
<dbReference type="Proteomes" id="UP001292094">
    <property type="component" value="Unassembled WGS sequence"/>
</dbReference>
<dbReference type="AlphaFoldDB" id="A0AAE1UMI7"/>
<feature type="compositionally biased region" description="Pro residues" evidence="1">
    <location>
        <begin position="63"/>
        <end position="73"/>
    </location>
</feature>